<keyword evidence="6" id="KW-1185">Reference proteome</keyword>
<keyword evidence="2 3" id="KW-0694">RNA-binding</keyword>
<dbReference type="GO" id="GO:0003729">
    <property type="term" value="F:mRNA binding"/>
    <property type="evidence" value="ECO:0007669"/>
    <property type="project" value="UniProtKB-ARBA"/>
</dbReference>
<dbReference type="SMART" id="SM00360">
    <property type="entry name" value="RRM"/>
    <property type="match status" value="1"/>
</dbReference>
<comment type="caution">
    <text evidence="5">The sequence shown here is derived from an EMBL/GenBank/DDBJ whole genome shotgun (WGS) entry which is preliminary data.</text>
</comment>
<feature type="domain" description="RRM" evidence="4">
    <location>
        <begin position="246"/>
        <end position="324"/>
    </location>
</feature>
<dbReference type="OMA" id="ISAKIYV"/>
<dbReference type="CDD" id="cd12362">
    <property type="entry name" value="RRM3_CELF1-6"/>
    <property type="match status" value="1"/>
</dbReference>
<dbReference type="InterPro" id="IPR035979">
    <property type="entry name" value="RBD_domain_sf"/>
</dbReference>
<dbReference type="KEGG" id="egl:EGR_06199"/>
<dbReference type="InterPro" id="IPR050502">
    <property type="entry name" value="Euk_RNA-bind_prot"/>
</dbReference>
<dbReference type="GO" id="GO:0009967">
    <property type="term" value="P:positive regulation of signal transduction"/>
    <property type="evidence" value="ECO:0007669"/>
    <property type="project" value="UniProtKB-ARBA"/>
</dbReference>
<accession>W6UCJ6</accession>
<dbReference type="PANTHER" id="PTHR48025:SF1">
    <property type="entry name" value="RRM DOMAIN-CONTAINING PROTEIN"/>
    <property type="match status" value="1"/>
</dbReference>
<dbReference type="SUPFAM" id="SSF54928">
    <property type="entry name" value="RNA-binding domain, RBD"/>
    <property type="match status" value="1"/>
</dbReference>
<dbReference type="InterPro" id="IPR012677">
    <property type="entry name" value="Nucleotide-bd_a/b_plait_sf"/>
</dbReference>
<name>W6UCJ6_ECHGR</name>
<dbReference type="CTD" id="36341914"/>
<reference evidence="5 6" key="1">
    <citation type="journal article" date="2013" name="Nat. Genet.">
        <title>The genome of the hydatid tapeworm Echinococcus granulosus.</title>
        <authorList>
            <person name="Zheng H."/>
            <person name="Zhang W."/>
            <person name="Zhang L."/>
            <person name="Zhang Z."/>
            <person name="Li J."/>
            <person name="Lu G."/>
            <person name="Zhu Y."/>
            <person name="Wang Y."/>
            <person name="Huang Y."/>
            <person name="Liu J."/>
            <person name="Kang H."/>
            <person name="Chen J."/>
            <person name="Wang L."/>
            <person name="Chen A."/>
            <person name="Yu S."/>
            <person name="Gao Z."/>
            <person name="Jin L."/>
            <person name="Gu W."/>
            <person name="Wang Z."/>
            <person name="Zhao L."/>
            <person name="Shi B."/>
            <person name="Wen H."/>
            <person name="Lin R."/>
            <person name="Jones M.K."/>
            <person name="Brejova B."/>
            <person name="Vinar T."/>
            <person name="Zhao G."/>
            <person name="McManus D.P."/>
            <person name="Chen Z."/>
            <person name="Zhou Y."/>
            <person name="Wang S."/>
        </authorList>
    </citation>
    <scope>NUCLEOTIDE SEQUENCE [LARGE SCALE GENOMIC DNA]</scope>
</reference>
<dbReference type="EMBL" id="APAU02000052">
    <property type="protein sequence ID" value="EUB58980.1"/>
    <property type="molecule type" value="Genomic_DNA"/>
</dbReference>
<keyword evidence="1" id="KW-0677">Repeat</keyword>
<dbReference type="FunFam" id="3.30.70.330:FF:000383">
    <property type="entry name" value="Sex lethal, isoform D"/>
    <property type="match status" value="1"/>
</dbReference>
<proteinExistence type="predicted"/>
<evidence type="ECO:0000313" key="6">
    <source>
        <dbReference type="Proteomes" id="UP000019149"/>
    </source>
</evidence>
<sequence length="330" mass="35161">MYPNQAPISSAYLNSFVALIQENEKFNRALANAQNARGVDQSTPSNGNGLATIPDGLLPYAAASALSGRNLEGAGLAHLSHGHVPPPFSSSGPAVVSPGGPNMPQFAAYYQQIINPAMPTHVIMNPIVVTTSGANNIHSLNIPPIYSSPTMIAQVQTLHQHPFTINATPAIGAFCEVLKNQPLHGVMQNSIPAILSSGAVAQASALSYPQYGLAAAGIQNPGQMLARNMPNLRDASAKMIIGPEGSNLFIFHLPPEFVAIDLVRLFSPFGRVISAKIYVDYATNKSKCFGFVSYDNPMSAQRAIAVMDGYAVGRKRLRVELKRPKGEKDF</sequence>
<dbReference type="Pfam" id="PF00076">
    <property type="entry name" value="RRM_1"/>
    <property type="match status" value="1"/>
</dbReference>
<dbReference type="GeneID" id="36341914"/>
<evidence type="ECO:0000259" key="4">
    <source>
        <dbReference type="PROSITE" id="PS50102"/>
    </source>
</evidence>
<evidence type="ECO:0000256" key="2">
    <source>
        <dbReference type="ARBA" id="ARBA00022884"/>
    </source>
</evidence>
<organism evidence="5 6">
    <name type="scientific">Echinococcus granulosus</name>
    <name type="common">Hydatid tapeworm</name>
    <dbReference type="NCBI Taxonomy" id="6210"/>
    <lineage>
        <taxon>Eukaryota</taxon>
        <taxon>Metazoa</taxon>
        <taxon>Spiralia</taxon>
        <taxon>Lophotrochozoa</taxon>
        <taxon>Platyhelminthes</taxon>
        <taxon>Cestoda</taxon>
        <taxon>Eucestoda</taxon>
        <taxon>Cyclophyllidea</taxon>
        <taxon>Taeniidae</taxon>
        <taxon>Echinococcus</taxon>
        <taxon>Echinococcus granulosus group</taxon>
    </lineage>
</organism>
<evidence type="ECO:0000256" key="3">
    <source>
        <dbReference type="PROSITE-ProRule" id="PRU00176"/>
    </source>
</evidence>
<evidence type="ECO:0000256" key="1">
    <source>
        <dbReference type="ARBA" id="ARBA00022737"/>
    </source>
</evidence>
<protein>
    <submittedName>
        <fullName evidence="5">CUG-BP-and ETR-3-like factor 2</fullName>
    </submittedName>
</protein>
<dbReference type="GO" id="GO:0005634">
    <property type="term" value="C:nucleus"/>
    <property type="evidence" value="ECO:0007669"/>
    <property type="project" value="TreeGrafter"/>
</dbReference>
<dbReference type="OrthoDB" id="10065384at2759"/>
<dbReference type="AlphaFoldDB" id="W6UCJ6"/>
<dbReference type="InterPro" id="IPR000504">
    <property type="entry name" value="RRM_dom"/>
</dbReference>
<dbReference type="Gene3D" id="3.30.70.330">
    <property type="match status" value="1"/>
</dbReference>
<dbReference type="PROSITE" id="PS50102">
    <property type="entry name" value="RRM"/>
    <property type="match status" value="1"/>
</dbReference>
<dbReference type="GO" id="GO:0010629">
    <property type="term" value="P:negative regulation of gene expression"/>
    <property type="evidence" value="ECO:0007669"/>
    <property type="project" value="UniProtKB-ARBA"/>
</dbReference>
<gene>
    <name evidence="5" type="ORF">EGR_06199</name>
</gene>
<dbReference type="RefSeq" id="XP_024350176.1">
    <property type="nucleotide sequence ID" value="XM_024495448.1"/>
</dbReference>
<dbReference type="GO" id="GO:0005737">
    <property type="term" value="C:cytoplasm"/>
    <property type="evidence" value="ECO:0007669"/>
    <property type="project" value="UniProtKB-ARBA"/>
</dbReference>
<dbReference type="PANTHER" id="PTHR48025">
    <property type="entry name" value="OS02G0815200 PROTEIN"/>
    <property type="match status" value="1"/>
</dbReference>
<dbReference type="Proteomes" id="UP000019149">
    <property type="component" value="Unassembled WGS sequence"/>
</dbReference>
<evidence type="ECO:0000313" key="5">
    <source>
        <dbReference type="EMBL" id="EUB58980.1"/>
    </source>
</evidence>
<dbReference type="STRING" id="6210.W6UCJ6"/>